<dbReference type="Proteomes" id="UP000193560">
    <property type="component" value="Unassembled WGS sequence"/>
</dbReference>
<dbReference type="InterPro" id="IPR011993">
    <property type="entry name" value="PH-like_dom_sf"/>
</dbReference>
<feature type="compositionally biased region" description="Polar residues" evidence="1">
    <location>
        <begin position="753"/>
        <end position="772"/>
    </location>
</feature>
<comment type="caution">
    <text evidence="2">The sequence shown here is derived from an EMBL/GenBank/DDBJ whole genome shotgun (WGS) entry which is preliminary data.</text>
</comment>
<feature type="compositionally biased region" description="Polar residues" evidence="1">
    <location>
        <begin position="633"/>
        <end position="643"/>
    </location>
</feature>
<feature type="region of interest" description="Disordered" evidence="1">
    <location>
        <begin position="344"/>
        <end position="413"/>
    </location>
</feature>
<evidence type="ECO:0000256" key="1">
    <source>
        <dbReference type="SAM" id="MobiDB-lite"/>
    </source>
</evidence>
<dbReference type="SUPFAM" id="SSF50729">
    <property type="entry name" value="PH domain-like"/>
    <property type="match status" value="1"/>
</dbReference>
<organism evidence="2 3">
    <name type="scientific">Absidia repens</name>
    <dbReference type="NCBI Taxonomy" id="90262"/>
    <lineage>
        <taxon>Eukaryota</taxon>
        <taxon>Fungi</taxon>
        <taxon>Fungi incertae sedis</taxon>
        <taxon>Mucoromycota</taxon>
        <taxon>Mucoromycotina</taxon>
        <taxon>Mucoromycetes</taxon>
        <taxon>Mucorales</taxon>
        <taxon>Cunninghamellaceae</taxon>
        <taxon>Absidia</taxon>
    </lineage>
</organism>
<feature type="compositionally biased region" description="Pro residues" evidence="1">
    <location>
        <begin position="652"/>
        <end position="662"/>
    </location>
</feature>
<evidence type="ECO:0000313" key="3">
    <source>
        <dbReference type="Proteomes" id="UP000193560"/>
    </source>
</evidence>
<feature type="region of interest" description="Disordered" evidence="1">
    <location>
        <begin position="440"/>
        <end position="791"/>
    </location>
</feature>
<feature type="compositionally biased region" description="Low complexity" evidence="1">
    <location>
        <begin position="584"/>
        <end position="593"/>
    </location>
</feature>
<feature type="region of interest" description="Disordered" evidence="1">
    <location>
        <begin position="1015"/>
        <end position="1065"/>
    </location>
</feature>
<dbReference type="AlphaFoldDB" id="A0A1X2ISS2"/>
<gene>
    <name evidence="2" type="ORF">BCR42DRAFT_407903</name>
</gene>
<feature type="compositionally biased region" description="Polar residues" evidence="1">
    <location>
        <begin position="448"/>
        <end position="457"/>
    </location>
</feature>
<feature type="compositionally biased region" description="Pro residues" evidence="1">
    <location>
        <begin position="729"/>
        <end position="738"/>
    </location>
</feature>
<evidence type="ECO:0008006" key="4">
    <source>
        <dbReference type="Google" id="ProtNLM"/>
    </source>
</evidence>
<proteinExistence type="predicted"/>
<dbReference type="Gene3D" id="1.20.900.10">
    <property type="entry name" value="Dbl homology (DH) domain"/>
    <property type="match status" value="1"/>
</dbReference>
<feature type="compositionally biased region" description="Basic residues" evidence="1">
    <location>
        <begin position="618"/>
        <end position="632"/>
    </location>
</feature>
<name>A0A1X2ISS2_9FUNG</name>
<dbReference type="EMBL" id="MCGE01000005">
    <property type="protein sequence ID" value="ORZ21596.1"/>
    <property type="molecule type" value="Genomic_DNA"/>
</dbReference>
<dbReference type="InterPro" id="IPR035899">
    <property type="entry name" value="DBL_dom_sf"/>
</dbReference>
<dbReference type="STRING" id="90262.A0A1X2ISS2"/>
<evidence type="ECO:0000313" key="2">
    <source>
        <dbReference type="EMBL" id="ORZ21596.1"/>
    </source>
</evidence>
<dbReference type="SUPFAM" id="SSF48065">
    <property type="entry name" value="DBL homology domain (DH-domain)"/>
    <property type="match status" value="1"/>
</dbReference>
<keyword evidence="3" id="KW-1185">Reference proteome</keyword>
<feature type="compositionally biased region" description="Low complexity" evidence="1">
    <location>
        <begin position="1029"/>
        <end position="1065"/>
    </location>
</feature>
<feature type="compositionally biased region" description="Low complexity" evidence="1">
    <location>
        <begin position="711"/>
        <end position="728"/>
    </location>
</feature>
<feature type="compositionally biased region" description="Polar residues" evidence="1">
    <location>
        <begin position="556"/>
        <end position="566"/>
    </location>
</feature>
<feature type="compositionally biased region" description="Polar residues" evidence="1">
    <location>
        <begin position="344"/>
        <end position="353"/>
    </location>
</feature>
<sequence length="1135" mass="125819">MNSALFSSTMDDHQSKQHLLTVEKQYMDLLNLIVTKLAGEKEVALRNWLSTIEILEKYHQDLYQKLDSSGQNIRTVDIIIDWGNSLETPYMNYLKSYDIVQKQHENLLCASIKNIIKHLPTTSPFNSIDTLLAAPFDHLKLYKSIFSPLLESSDSSKQNTLKQVIQTIDTVLKQSPQRMVNSATATDLVSFQKYVDSENVIDLFTGSHLDYQLRPRPGKIVLQDDFLLLADNNDHPAQRIHMVLTTDILMICKQLDESTGRYDLLYPPLAVNDILVQPLMLDRELIGEYTLQFTVLSKNMAVRAESREVRNAWTGVPLTTTAKNANKTSIPLMNVVRFSETDKNGVNLNTKSDNGAFHRNTPPADSSENEDENGLNGIAAPTPKSDQHSLVGKKSLPTVPAQPQPAMKGNIIPPPKDLTAPVINIAAHEDTKINTLMQSTSKEHQNIKQRGSSIRPQPSNPPYNPHSPVSSGIESKPLPGSTSARNRVAGSASQNPRPQMNTSHASNRATQSFPHQLQHQHPRQSTSSSSIPQQHQQRGSSHGAANTQHRPAANGHSASRTPMSSQSHPSNRPNAPHPHPHPHPQSLHHQSQQRPPPQQSQPRSSQHYQPHQRPVQHNPHHQRPPSHQRLSHHQPQQRPPQNYHSQQRHPQQRPPQQRPPPSNHQHSQQQRPPPPHQQQPRPRPPHHHSQPPAPVPTNTSKPLPQNFNNTPAIAAVASPSSPSTSAQRPMPPTPPPQKPQFNAALPNPDGASQIRSSPVAGSQESFGSSLQLSPEDLATPPRSPNPYNNQTNGIRQVIFRNQQCEVFRWNDESWYAVDGQCLLEVRQTFTNRSCIAIRVQTTGELYLNAWVLPQTQIRLASPTDVSLGLVMGSQQETYLVHFEQSSDATELNQVLQKMHHAAVMAARQPNDGQRTLRGDPPTEMMMYDDDEIEESVAAVATTTTDGSTAVGRTLTRSSSLMQSGQEPTPIPQTLQPAMQCKCKLFVQNEHSNWSSFGSVQLVVSLQVPSRRMHIQIDHDKKRGLSKIIPTGGSSASPTSPSSSSPNTSDNGTNSATSSSSSPGGTVVAATSANTLVSATVYSNNVERLGAKRISFLLVNERERTSSMVYMVQLREEESGNTLYDYLKIKNAQNGW</sequence>
<accession>A0A1X2ISS2</accession>
<feature type="compositionally biased region" description="Polar residues" evidence="1">
    <location>
        <begin position="480"/>
        <end position="549"/>
    </location>
</feature>
<dbReference type="OrthoDB" id="6244550at2759"/>
<feature type="compositionally biased region" description="Low complexity" evidence="1">
    <location>
        <begin position="600"/>
        <end position="612"/>
    </location>
</feature>
<feature type="compositionally biased region" description="Polar residues" evidence="1">
    <location>
        <begin position="696"/>
        <end position="710"/>
    </location>
</feature>
<reference evidence="2 3" key="1">
    <citation type="submission" date="2016-07" db="EMBL/GenBank/DDBJ databases">
        <title>Pervasive Adenine N6-methylation of Active Genes in Fungi.</title>
        <authorList>
            <consortium name="DOE Joint Genome Institute"/>
            <person name="Mondo S.J."/>
            <person name="Dannebaum R.O."/>
            <person name="Kuo R.C."/>
            <person name="Labutti K."/>
            <person name="Haridas S."/>
            <person name="Kuo A."/>
            <person name="Salamov A."/>
            <person name="Ahrendt S.R."/>
            <person name="Lipzen A."/>
            <person name="Sullivan W."/>
            <person name="Andreopoulos W.B."/>
            <person name="Clum A."/>
            <person name="Lindquist E."/>
            <person name="Daum C."/>
            <person name="Ramamoorthy G.K."/>
            <person name="Gryganskyi A."/>
            <person name="Culley D."/>
            <person name="Magnuson J.K."/>
            <person name="James T.Y."/>
            <person name="O'Malley M.A."/>
            <person name="Stajich J.E."/>
            <person name="Spatafora J.W."/>
            <person name="Visel A."/>
            <person name="Grigoriev I.V."/>
        </authorList>
    </citation>
    <scope>NUCLEOTIDE SEQUENCE [LARGE SCALE GENOMIC DNA]</scope>
    <source>
        <strain evidence="2 3">NRRL 1336</strain>
    </source>
</reference>
<dbReference type="Gene3D" id="2.30.29.30">
    <property type="entry name" value="Pleckstrin-homology domain (PH domain)/Phosphotyrosine-binding domain (PTB)"/>
    <property type="match status" value="1"/>
</dbReference>
<protein>
    <recommendedName>
        <fullName evidence="4">DH domain-containing protein</fullName>
    </recommendedName>
</protein>